<sequence>MTAAAAINLVLVAVCLCVLVQSVRMDRRIRTLRDNNLGEAVFRLDRATQQARLVLDDLRSVLANDVAARAEGAAAAEALREELAMMVDIGNSVAERISDAASEAQAAEVAARSRSPRTAQIEAAESLAGQASRASAEALASARTTELSSRVFDILSAHVPRGSAVA</sequence>
<dbReference type="PATRIC" id="fig|1114963.3.peg.3680"/>
<keyword evidence="2" id="KW-1185">Reference proteome</keyword>
<dbReference type="AlphaFoldDB" id="A0A0J7XLR5"/>
<evidence type="ECO:0000313" key="2">
    <source>
        <dbReference type="Proteomes" id="UP000052268"/>
    </source>
</evidence>
<evidence type="ECO:0000313" key="1">
    <source>
        <dbReference type="EMBL" id="KMS52642.1"/>
    </source>
</evidence>
<reference evidence="1 2" key="1">
    <citation type="journal article" date="2015" name="G3 (Bethesda)">
        <title>Insights into Ongoing Evolution of the Hexachlorocyclohexane Catabolic Pathway from Comparative Genomics of Ten Sphingomonadaceae Strains.</title>
        <authorList>
            <person name="Pearce S.L."/>
            <person name="Oakeshott J.G."/>
            <person name="Pandey G."/>
        </authorList>
    </citation>
    <scope>NUCLEOTIDE SEQUENCE [LARGE SCALE GENOMIC DNA]</scope>
    <source>
        <strain evidence="1 2">LL02</strain>
    </source>
</reference>
<dbReference type="OrthoDB" id="7510703at2"/>
<protein>
    <submittedName>
        <fullName evidence="1">Polar flagellum positioning protein pflI</fullName>
    </submittedName>
</protein>
<comment type="caution">
    <text evidence="1">The sequence shown here is derived from an EMBL/GenBank/DDBJ whole genome shotgun (WGS) entry which is preliminary data.</text>
</comment>
<proteinExistence type="predicted"/>
<dbReference type="Proteomes" id="UP000052268">
    <property type="component" value="Unassembled WGS sequence"/>
</dbReference>
<name>A0A0J7XLR5_9SPHN</name>
<organism evidence="1 2">
    <name type="scientific">Novosphingobium barchaimii LL02</name>
    <dbReference type="NCBI Taxonomy" id="1114963"/>
    <lineage>
        <taxon>Bacteria</taxon>
        <taxon>Pseudomonadati</taxon>
        <taxon>Pseudomonadota</taxon>
        <taxon>Alphaproteobacteria</taxon>
        <taxon>Sphingomonadales</taxon>
        <taxon>Sphingomonadaceae</taxon>
        <taxon>Novosphingobium</taxon>
    </lineage>
</organism>
<accession>A0A0J7XLR5</accession>
<gene>
    <name evidence="1" type="ORF">V474_24135</name>
</gene>
<dbReference type="EMBL" id="JACU01000008">
    <property type="protein sequence ID" value="KMS52642.1"/>
    <property type="molecule type" value="Genomic_DNA"/>
</dbReference>